<dbReference type="EMBL" id="JBHUOK010000030">
    <property type="protein sequence ID" value="MFD2790581.1"/>
    <property type="molecule type" value="Genomic_DNA"/>
</dbReference>
<dbReference type="InterPro" id="IPR013783">
    <property type="entry name" value="Ig-like_fold"/>
</dbReference>
<dbReference type="Gene3D" id="2.60.40.10">
    <property type="entry name" value="Immunoglobulins"/>
    <property type="match status" value="1"/>
</dbReference>
<dbReference type="InterPro" id="IPR036116">
    <property type="entry name" value="FN3_sf"/>
</dbReference>
<accession>A0ABW5VHS9</accession>
<comment type="caution">
    <text evidence="1">The sequence shown here is derived from an EMBL/GenBank/DDBJ whole genome shotgun (WGS) entry which is preliminary data.</text>
</comment>
<dbReference type="SUPFAM" id="SSF49265">
    <property type="entry name" value="Fibronectin type III"/>
    <property type="match status" value="1"/>
</dbReference>
<evidence type="ECO:0000313" key="1">
    <source>
        <dbReference type="EMBL" id="MFD2790581.1"/>
    </source>
</evidence>
<dbReference type="PROSITE" id="PS51257">
    <property type="entry name" value="PROKAR_LIPOPROTEIN"/>
    <property type="match status" value="1"/>
</dbReference>
<sequence>MKSLIIPIVFILLIISCDSNNDEITNIEPTPGKAQLIFPENASECIEGEILSETQSEVLFQWTESENTNGYQVNLTNIITKNTKEYSTENNKLSIQIERGTPYSWQVISKSNSMSTKSETWSFYNAGNNIKYYIPFPAENISPINAAKLPSNQTTINLEWNASDLDSDIVEYDINFGESNSPAIYKAQIKETTLNNVPVSTGKAYYWSITTRDAVGNESLSGTFMFQVE</sequence>
<protein>
    <recommendedName>
        <fullName evidence="3">Fibronectin type-III domain-containing protein</fullName>
    </recommendedName>
</protein>
<organism evidence="1 2">
    <name type="scientific">Arenibacter antarcticus</name>
    <dbReference type="NCBI Taxonomy" id="2040469"/>
    <lineage>
        <taxon>Bacteria</taxon>
        <taxon>Pseudomonadati</taxon>
        <taxon>Bacteroidota</taxon>
        <taxon>Flavobacteriia</taxon>
        <taxon>Flavobacteriales</taxon>
        <taxon>Flavobacteriaceae</taxon>
        <taxon>Arenibacter</taxon>
    </lineage>
</organism>
<dbReference type="RefSeq" id="WP_251806714.1">
    <property type="nucleotide sequence ID" value="NZ_CP166679.1"/>
</dbReference>
<proteinExistence type="predicted"/>
<evidence type="ECO:0008006" key="3">
    <source>
        <dbReference type="Google" id="ProtNLM"/>
    </source>
</evidence>
<reference evidence="2" key="1">
    <citation type="journal article" date="2019" name="Int. J. Syst. Evol. Microbiol.">
        <title>The Global Catalogue of Microorganisms (GCM) 10K type strain sequencing project: providing services to taxonomists for standard genome sequencing and annotation.</title>
        <authorList>
            <consortium name="The Broad Institute Genomics Platform"/>
            <consortium name="The Broad Institute Genome Sequencing Center for Infectious Disease"/>
            <person name="Wu L."/>
            <person name="Ma J."/>
        </authorList>
    </citation>
    <scope>NUCLEOTIDE SEQUENCE [LARGE SCALE GENOMIC DNA]</scope>
    <source>
        <strain evidence="2">KCTC 52924</strain>
    </source>
</reference>
<keyword evidence="2" id="KW-1185">Reference proteome</keyword>
<evidence type="ECO:0000313" key="2">
    <source>
        <dbReference type="Proteomes" id="UP001597532"/>
    </source>
</evidence>
<dbReference type="Proteomes" id="UP001597532">
    <property type="component" value="Unassembled WGS sequence"/>
</dbReference>
<gene>
    <name evidence="1" type="ORF">ACFS1K_12480</name>
</gene>
<name>A0ABW5VHS9_9FLAO</name>